<dbReference type="SUPFAM" id="SSF101898">
    <property type="entry name" value="NHL repeat"/>
    <property type="match status" value="1"/>
</dbReference>
<dbReference type="Pfam" id="PF02932">
    <property type="entry name" value="Neur_chan_memb"/>
    <property type="match status" value="1"/>
</dbReference>
<dbReference type="CDD" id="cd18989">
    <property type="entry name" value="LGIC_ECD_cation"/>
    <property type="match status" value="1"/>
</dbReference>
<dbReference type="Gene3D" id="1.20.58.390">
    <property type="entry name" value="Neurotransmitter-gated ion-channel transmembrane domain"/>
    <property type="match status" value="1"/>
</dbReference>
<evidence type="ECO:0000256" key="2">
    <source>
        <dbReference type="ARBA" id="ARBA00022692"/>
    </source>
</evidence>
<dbReference type="SMART" id="SM00336">
    <property type="entry name" value="BBOX"/>
    <property type="match status" value="1"/>
</dbReference>
<dbReference type="InterPro" id="IPR036734">
    <property type="entry name" value="Neur_chan_lig-bd_sf"/>
</dbReference>
<dbReference type="Pfam" id="PF02931">
    <property type="entry name" value="Neur_chan_LBD"/>
    <property type="match status" value="1"/>
</dbReference>
<keyword evidence="2 6" id="KW-0812">Transmembrane</keyword>
<dbReference type="PANTHER" id="PTHR18945">
    <property type="entry name" value="NEUROTRANSMITTER GATED ION CHANNEL"/>
    <property type="match status" value="1"/>
</dbReference>
<dbReference type="GO" id="GO:0004888">
    <property type="term" value="F:transmembrane signaling receptor activity"/>
    <property type="evidence" value="ECO:0007669"/>
    <property type="project" value="InterPro"/>
</dbReference>
<dbReference type="GO" id="GO:0005230">
    <property type="term" value="F:extracellular ligand-gated monoatomic ion channel activity"/>
    <property type="evidence" value="ECO:0007669"/>
    <property type="project" value="InterPro"/>
</dbReference>
<dbReference type="InParanoid" id="K1QUZ9"/>
<evidence type="ECO:0000256" key="5">
    <source>
        <dbReference type="ARBA" id="ARBA00023136"/>
    </source>
</evidence>
<dbReference type="SUPFAM" id="SSF57845">
    <property type="entry name" value="B-box zinc-binding domain"/>
    <property type="match status" value="1"/>
</dbReference>
<keyword evidence="4 6" id="KW-1133">Transmembrane helix</keyword>
<feature type="transmembrane region" description="Helical" evidence="6">
    <location>
        <begin position="503"/>
        <end position="520"/>
    </location>
</feature>
<dbReference type="InterPro" id="IPR011042">
    <property type="entry name" value="6-blade_b-propeller_TolB-like"/>
</dbReference>
<gene>
    <name evidence="7" type="ORF">CGI_10013175</name>
</gene>
<accession>K1QUZ9</accession>
<dbReference type="PROSITE" id="PS51125">
    <property type="entry name" value="NHL"/>
    <property type="match status" value="1"/>
</dbReference>
<keyword evidence="7" id="KW-0675">Receptor</keyword>
<sequence length="1068" mass="121268">MGSTPNFPKCSKHSTKQCELYCEQCDIPICALCISGEHLGHKPVDIVKHIESKKELLQKEMQELEKSIYPKYEQIASDILIQRDAMNKNRFNLTAAIDKHGEDLHREIDTIIQHLKSDFNKMDTKHLDVLNIHKDETTRTISEITQTIADLKKILNSNDVSLISAYKSRIADYRRLPPKLKVSLTCFTPHKITKEQLRQQFGFLSTSSIKTEEQVYTMASPLIDVPRIITDIKTKYGVSNEILSVSCLRDEKVWTCGEDNMMRLYNLQGELVKSVQSKSRKKPWDIAVTRSGNLVYTDYKDKTVNIVKKTNIKTVFRLQGWKPLNVCSTSSDDLLVVMISDDIQTKVVRYSGSTEKQNIQYDDKGQPLYSYGGLFNTKYISENRNLDICVSDNGAGAVVVVNQAGKLRFTYTGPPFSIKESFNPTGITTDSQSRILTADRDNHRIHILDQDGQFLRYIGNCHLQKPWGLCVDTNDNLLVAEFFTDQVCKKIVVWVPQIQVKMAGWWVAVLAVVLLIRVSVCTDARVLESRLLSNYSAIIKPRRDQSQSVLVNITFTMNSLRTVEERYQFITFMGWFMVIWRDDFLVWDEREFGGLKSVNIPYNKVWVPDVSMYFSETNTHDLGINPFVSVFSNGVVMWFPGDQYTIECLLDIQKFPFDKQSCELRIAAWQTTDWMQKLVPIKRENEMAHLSENGEWEVLGIDMRSVFIREFNMTEVRYTLMMRRRPLYALISTVFPVVLLAVLNSLAHSLPVTSGERMTYCLTVLLAFTVFLTLFEENMPRKSTNIPFLSLYLCVHLISSVLSIFISIIVIRDRHLVVRAANMFHSESAHQNVYENEAFQESVVEVDHKVSKKVENDDTAKTDENCHKTRIDVETEKNESPHDVSSMANNPSNGKTCLCYNRLLKSWSLSSLGHGCIWGVEKVSTGLADGDSVSLSHGALCGPDALSLVHNKSTVEVCDGTCRVNRILSPQGHEVHLRDCSRTKKTGCVSKNFTSPGGRKKSLPGKLCQCDRDLCNVDFTYGRENRAVVSARFQIPDPLPTPAGTITLEILEQILTPPLCPQPLASGH</sequence>
<dbReference type="InterPro" id="IPR036719">
    <property type="entry name" value="Neuro-gated_channel_TM_sf"/>
</dbReference>
<dbReference type="AlphaFoldDB" id="K1QUZ9"/>
<dbReference type="Pfam" id="PF00643">
    <property type="entry name" value="zf-B_box"/>
    <property type="match status" value="1"/>
</dbReference>
<dbReference type="SUPFAM" id="SSF63712">
    <property type="entry name" value="Nicotinic receptor ligand binding domain-like"/>
    <property type="match status" value="1"/>
</dbReference>
<dbReference type="Gene3D" id="2.70.170.10">
    <property type="entry name" value="Neurotransmitter-gated ion-channel ligand-binding domain"/>
    <property type="match status" value="1"/>
</dbReference>
<dbReference type="InterPro" id="IPR015943">
    <property type="entry name" value="WD40/YVTN_repeat-like_dom_sf"/>
</dbReference>
<dbReference type="GO" id="GO:0008270">
    <property type="term" value="F:zinc ion binding"/>
    <property type="evidence" value="ECO:0007669"/>
    <property type="project" value="InterPro"/>
</dbReference>
<dbReference type="Gene3D" id="3.30.160.60">
    <property type="entry name" value="Classic Zinc Finger"/>
    <property type="match status" value="1"/>
</dbReference>
<dbReference type="GO" id="GO:0016020">
    <property type="term" value="C:membrane"/>
    <property type="evidence" value="ECO:0007669"/>
    <property type="project" value="UniProtKB-SubCell"/>
</dbReference>
<proteinExistence type="inferred from homology"/>
<evidence type="ECO:0000256" key="6">
    <source>
        <dbReference type="RuleBase" id="RU000687"/>
    </source>
</evidence>
<dbReference type="InterPro" id="IPR001258">
    <property type="entry name" value="NHL_repeat"/>
</dbReference>
<keyword evidence="6" id="KW-0406">Ion transport</keyword>
<dbReference type="PROSITE" id="PS00236">
    <property type="entry name" value="NEUROTR_ION_CHANNEL"/>
    <property type="match status" value="1"/>
</dbReference>
<protein>
    <submittedName>
        <fullName evidence="7">Neuronal acetylcholine receptor subunit alpha-7</fullName>
    </submittedName>
</protein>
<dbReference type="HOGENOM" id="CLU_288088_0_0_1"/>
<keyword evidence="6" id="KW-0407">Ion channel</keyword>
<dbReference type="InterPro" id="IPR038050">
    <property type="entry name" value="Neuro_actylchol_rec"/>
</dbReference>
<comment type="similarity">
    <text evidence="6">Belongs to the ligand-gated ion channel (TC 1.A.9) family.</text>
</comment>
<feature type="transmembrane region" description="Helical" evidence="6">
    <location>
        <begin position="727"/>
        <end position="745"/>
    </location>
</feature>
<dbReference type="InterPro" id="IPR006201">
    <property type="entry name" value="Neur_channel"/>
</dbReference>
<comment type="subcellular location">
    <subcellularLocation>
        <location evidence="1">Membrane</location>
        <topology evidence="1">Multi-pass membrane protein</topology>
    </subcellularLocation>
</comment>
<dbReference type="EMBL" id="JH815869">
    <property type="protein sequence ID" value="EKC32785.1"/>
    <property type="molecule type" value="Genomic_DNA"/>
</dbReference>
<dbReference type="SUPFAM" id="SSF90112">
    <property type="entry name" value="Neurotransmitter-gated ion-channel transmembrane pore"/>
    <property type="match status" value="1"/>
</dbReference>
<feature type="transmembrane region" description="Helical" evidence="6">
    <location>
        <begin position="757"/>
        <end position="775"/>
    </location>
</feature>
<name>K1QUZ9_MAGGI</name>
<dbReference type="InterPro" id="IPR018000">
    <property type="entry name" value="Neurotransmitter_ion_chnl_CS"/>
</dbReference>
<evidence type="ECO:0000256" key="3">
    <source>
        <dbReference type="ARBA" id="ARBA00022737"/>
    </source>
</evidence>
<dbReference type="PRINTS" id="PR00252">
    <property type="entry name" value="NRIONCHANNEL"/>
</dbReference>
<dbReference type="FunFam" id="2.70.170.10:FF:000028">
    <property type="entry name" value="AcetylCholine Receptor"/>
    <property type="match status" value="1"/>
</dbReference>
<dbReference type="CDD" id="cd19756">
    <property type="entry name" value="Bbox2"/>
    <property type="match status" value="1"/>
</dbReference>
<dbReference type="InterPro" id="IPR000315">
    <property type="entry name" value="Znf_B-box"/>
</dbReference>
<keyword evidence="6" id="KW-0813">Transport</keyword>
<feature type="transmembrane region" description="Helical" evidence="6">
    <location>
        <begin position="787"/>
        <end position="811"/>
    </location>
</feature>
<dbReference type="InterPro" id="IPR006202">
    <property type="entry name" value="Neur_chan_lig-bd"/>
</dbReference>
<evidence type="ECO:0000313" key="7">
    <source>
        <dbReference type="EMBL" id="EKC32785.1"/>
    </source>
</evidence>
<keyword evidence="5 6" id="KW-0472">Membrane</keyword>
<dbReference type="Gene3D" id="2.130.10.10">
    <property type="entry name" value="YVTN repeat-like/Quinoprotein amine dehydrogenase"/>
    <property type="match status" value="1"/>
</dbReference>
<evidence type="ECO:0000256" key="4">
    <source>
        <dbReference type="ARBA" id="ARBA00022989"/>
    </source>
</evidence>
<organism evidence="7">
    <name type="scientific">Magallana gigas</name>
    <name type="common">Pacific oyster</name>
    <name type="synonym">Crassostrea gigas</name>
    <dbReference type="NCBI Taxonomy" id="29159"/>
    <lineage>
        <taxon>Eukaryota</taxon>
        <taxon>Metazoa</taxon>
        <taxon>Spiralia</taxon>
        <taxon>Lophotrochozoa</taxon>
        <taxon>Mollusca</taxon>
        <taxon>Bivalvia</taxon>
        <taxon>Autobranchia</taxon>
        <taxon>Pteriomorphia</taxon>
        <taxon>Ostreida</taxon>
        <taxon>Ostreoidea</taxon>
        <taxon>Ostreidae</taxon>
        <taxon>Magallana</taxon>
    </lineage>
</organism>
<dbReference type="CDD" id="cd19051">
    <property type="entry name" value="LGIC_TM_cation"/>
    <property type="match status" value="1"/>
</dbReference>
<reference evidence="7" key="1">
    <citation type="journal article" date="2012" name="Nature">
        <title>The oyster genome reveals stress adaptation and complexity of shell formation.</title>
        <authorList>
            <person name="Zhang G."/>
            <person name="Fang X."/>
            <person name="Guo X."/>
            <person name="Li L."/>
            <person name="Luo R."/>
            <person name="Xu F."/>
            <person name="Yang P."/>
            <person name="Zhang L."/>
            <person name="Wang X."/>
            <person name="Qi H."/>
            <person name="Xiong Z."/>
            <person name="Que H."/>
            <person name="Xie Y."/>
            <person name="Holland P.W."/>
            <person name="Paps J."/>
            <person name="Zhu Y."/>
            <person name="Wu F."/>
            <person name="Chen Y."/>
            <person name="Wang J."/>
            <person name="Peng C."/>
            <person name="Meng J."/>
            <person name="Yang L."/>
            <person name="Liu J."/>
            <person name="Wen B."/>
            <person name="Zhang N."/>
            <person name="Huang Z."/>
            <person name="Zhu Q."/>
            <person name="Feng Y."/>
            <person name="Mount A."/>
            <person name="Hedgecock D."/>
            <person name="Xu Z."/>
            <person name="Liu Y."/>
            <person name="Domazet-Loso T."/>
            <person name="Du Y."/>
            <person name="Sun X."/>
            <person name="Zhang S."/>
            <person name="Liu B."/>
            <person name="Cheng P."/>
            <person name="Jiang X."/>
            <person name="Li J."/>
            <person name="Fan D."/>
            <person name="Wang W."/>
            <person name="Fu W."/>
            <person name="Wang T."/>
            <person name="Wang B."/>
            <person name="Zhang J."/>
            <person name="Peng Z."/>
            <person name="Li Y."/>
            <person name="Li N."/>
            <person name="Wang J."/>
            <person name="Chen M."/>
            <person name="He Y."/>
            <person name="Tan F."/>
            <person name="Song X."/>
            <person name="Zheng Q."/>
            <person name="Huang R."/>
            <person name="Yang H."/>
            <person name="Du X."/>
            <person name="Chen L."/>
            <person name="Yang M."/>
            <person name="Gaffney P.M."/>
            <person name="Wang S."/>
            <person name="Luo L."/>
            <person name="She Z."/>
            <person name="Ming Y."/>
            <person name="Huang W."/>
            <person name="Zhang S."/>
            <person name="Huang B."/>
            <person name="Zhang Y."/>
            <person name="Qu T."/>
            <person name="Ni P."/>
            <person name="Miao G."/>
            <person name="Wang J."/>
            <person name="Wang Q."/>
            <person name="Steinberg C.E."/>
            <person name="Wang H."/>
            <person name="Li N."/>
            <person name="Qian L."/>
            <person name="Zhang G."/>
            <person name="Li Y."/>
            <person name="Yang H."/>
            <person name="Liu X."/>
            <person name="Wang J."/>
            <person name="Yin Y."/>
            <person name="Wang J."/>
        </authorList>
    </citation>
    <scope>NUCLEOTIDE SEQUENCE [LARGE SCALE GENOMIC DNA]</scope>
    <source>
        <strain evidence="7">05x7-T-G4-1.051#20</strain>
    </source>
</reference>
<keyword evidence="3" id="KW-0677">Repeat</keyword>
<dbReference type="PROSITE" id="PS50119">
    <property type="entry name" value="ZF_BBOX"/>
    <property type="match status" value="1"/>
</dbReference>
<evidence type="ECO:0000256" key="1">
    <source>
        <dbReference type="ARBA" id="ARBA00004141"/>
    </source>
</evidence>
<dbReference type="InterPro" id="IPR006029">
    <property type="entry name" value="Neurotrans-gated_channel_TM"/>
</dbReference>
<dbReference type="Gene3D" id="2.120.10.30">
    <property type="entry name" value="TolB, C-terminal domain"/>
    <property type="match status" value="1"/>
</dbReference>